<gene>
    <name evidence="3" type="ORF">SAMN04515674_107178</name>
</gene>
<dbReference type="PROSITE" id="PS00061">
    <property type="entry name" value="ADH_SHORT"/>
    <property type="match status" value="1"/>
</dbReference>
<dbReference type="OrthoDB" id="9788235at2"/>
<evidence type="ECO:0000313" key="3">
    <source>
        <dbReference type="EMBL" id="SFP94525.1"/>
    </source>
</evidence>
<dbReference type="InterPro" id="IPR002347">
    <property type="entry name" value="SDR_fam"/>
</dbReference>
<protein>
    <submittedName>
        <fullName evidence="3">Glucose 1-dehydrogenase</fullName>
    </submittedName>
</protein>
<organism evidence="3 4">
    <name type="scientific">Pseudarcicella hirudinis</name>
    <dbReference type="NCBI Taxonomy" id="1079859"/>
    <lineage>
        <taxon>Bacteria</taxon>
        <taxon>Pseudomonadati</taxon>
        <taxon>Bacteroidota</taxon>
        <taxon>Cytophagia</taxon>
        <taxon>Cytophagales</taxon>
        <taxon>Flectobacillaceae</taxon>
        <taxon>Pseudarcicella</taxon>
    </lineage>
</organism>
<keyword evidence="4" id="KW-1185">Reference proteome</keyword>
<dbReference type="PANTHER" id="PTHR42760">
    <property type="entry name" value="SHORT-CHAIN DEHYDROGENASES/REDUCTASES FAMILY MEMBER"/>
    <property type="match status" value="1"/>
</dbReference>
<dbReference type="PRINTS" id="PR00080">
    <property type="entry name" value="SDRFAMILY"/>
</dbReference>
<dbReference type="Pfam" id="PF13561">
    <property type="entry name" value="adh_short_C2"/>
    <property type="match status" value="1"/>
</dbReference>
<comment type="similarity">
    <text evidence="1">Belongs to the short-chain dehydrogenases/reductases (SDR) family.</text>
</comment>
<accession>A0A1I5UGX2</accession>
<dbReference type="SUPFAM" id="SSF51735">
    <property type="entry name" value="NAD(P)-binding Rossmann-fold domains"/>
    <property type="match status" value="1"/>
</dbReference>
<dbReference type="Gene3D" id="3.40.50.720">
    <property type="entry name" value="NAD(P)-binding Rossmann-like Domain"/>
    <property type="match status" value="1"/>
</dbReference>
<dbReference type="InterPro" id="IPR036291">
    <property type="entry name" value="NAD(P)-bd_dom_sf"/>
</dbReference>
<evidence type="ECO:0000256" key="2">
    <source>
        <dbReference type="ARBA" id="ARBA00023002"/>
    </source>
</evidence>
<dbReference type="STRING" id="1079859.SAMN04515674_107178"/>
<dbReference type="InterPro" id="IPR020904">
    <property type="entry name" value="Sc_DH/Rdtase_CS"/>
</dbReference>
<dbReference type="RefSeq" id="WP_092017800.1">
    <property type="nucleotide sequence ID" value="NZ_FOXH01000007.1"/>
</dbReference>
<dbReference type="PANTHER" id="PTHR42760:SF132">
    <property type="entry name" value="SHORT-CHAIN DEHYDROGENASE_REDUCTASE FAMILY PROTEIN"/>
    <property type="match status" value="1"/>
</dbReference>
<sequence length="269" mass="29260">MENLLLANQVAIITGASSGIGKAIAIELAKNGASVVINYNSSRERALDTLHEVKAEGGKGIIVKADVSKEKDILRMFDKTLETFGRLDIMVANTGIQVDSPFLQMSTDSWQKVIDTNLTGQFICAREAAKIFVKQVPDPEKTEKSIGKIICMSSVHDMIPWAGHVNYAASKGGILMFMKSIAQELAPLKIRVNAISPGAIQTPINKSVWSDPAKMDTLLELIPYRRIGKPEDVAKAAAWIVSDNADYITGETLYIDGGMMLYPEFADNG</sequence>
<dbReference type="GO" id="GO:0016616">
    <property type="term" value="F:oxidoreductase activity, acting on the CH-OH group of donors, NAD or NADP as acceptor"/>
    <property type="evidence" value="ECO:0007669"/>
    <property type="project" value="TreeGrafter"/>
</dbReference>
<dbReference type="PRINTS" id="PR00081">
    <property type="entry name" value="GDHRDH"/>
</dbReference>
<reference evidence="3 4" key="1">
    <citation type="submission" date="2016-10" db="EMBL/GenBank/DDBJ databases">
        <authorList>
            <person name="de Groot N.N."/>
        </authorList>
    </citation>
    <scope>NUCLEOTIDE SEQUENCE [LARGE SCALE GENOMIC DNA]</scope>
    <source>
        <strain evidence="4">E92,LMG 26720,CCM 7988</strain>
    </source>
</reference>
<dbReference type="AlphaFoldDB" id="A0A1I5UGX2"/>
<dbReference type="CDD" id="cd05358">
    <property type="entry name" value="GlcDH_SDR_c"/>
    <property type="match status" value="1"/>
</dbReference>
<dbReference type="NCBIfam" id="NF005559">
    <property type="entry name" value="PRK07231.1"/>
    <property type="match status" value="1"/>
</dbReference>
<name>A0A1I5UGX2_9BACT</name>
<keyword evidence="2" id="KW-0560">Oxidoreductase</keyword>
<proteinExistence type="inferred from homology"/>
<evidence type="ECO:0000313" key="4">
    <source>
        <dbReference type="Proteomes" id="UP000199306"/>
    </source>
</evidence>
<evidence type="ECO:0000256" key="1">
    <source>
        <dbReference type="ARBA" id="ARBA00006484"/>
    </source>
</evidence>
<dbReference type="EMBL" id="FOXH01000007">
    <property type="protein sequence ID" value="SFP94525.1"/>
    <property type="molecule type" value="Genomic_DNA"/>
</dbReference>
<dbReference type="FunFam" id="3.40.50.720:FF:000173">
    <property type="entry name" value="3-oxoacyl-[acyl-carrier protein] reductase"/>
    <property type="match status" value="1"/>
</dbReference>
<dbReference type="Proteomes" id="UP000199306">
    <property type="component" value="Unassembled WGS sequence"/>
</dbReference>